<dbReference type="SUPFAM" id="SSF63411">
    <property type="entry name" value="LuxS/MPP-like metallohydrolase"/>
    <property type="match status" value="1"/>
</dbReference>
<sequence length="324" mass="35157">MFRLRSSARLLRELREASRSSGRRREWLSGGAVASAARTTSLLHPLPGLDVPQCLPDQLGVQPTRVTTLPNGVRVASEDLPVLDTICSSAVLCCGGGGGDEADAGPSACVGVFVDSGSVYETVETAGVSHLLERLSFKDTAHRSHLQIVQDVEATGGNIGASASREQTVYSYETLKAYLPQAIEVLIDCVRNPLFLQDEVERQVAFAREEVQELQKNPERYLQESLNLVGYTGALANPLVAPEESLTRINGSIIQKFYNMTHVALAFEVPGGWLEERDTAIMTVVQPSDFVAKAVDIATKELIAIATPGQVDKVPPYEFVCKRF</sequence>
<evidence type="ECO:0000259" key="2">
    <source>
        <dbReference type="Pfam" id="PF00675"/>
    </source>
</evidence>
<comment type="similarity">
    <text evidence="1">Belongs to the peptidase M16 family.</text>
</comment>
<name>A0A0E0CDD8_9ORYZ</name>
<reference evidence="3" key="2">
    <citation type="submission" date="2018-05" db="EMBL/GenBank/DDBJ databases">
        <title>OmerRS3 (Oryza meridionalis Reference Sequence Version 3).</title>
        <authorList>
            <person name="Zhang J."/>
            <person name="Kudrna D."/>
            <person name="Lee S."/>
            <person name="Talag J."/>
            <person name="Welchert J."/>
            <person name="Wing R.A."/>
        </authorList>
    </citation>
    <scope>NUCLEOTIDE SEQUENCE [LARGE SCALE GENOMIC DNA]</scope>
    <source>
        <strain evidence="3">cv. OR44</strain>
    </source>
</reference>
<dbReference type="EnsemblPlants" id="OMERI01G41890.1">
    <property type="protein sequence ID" value="OMERI01G41890.1"/>
    <property type="gene ID" value="OMERI01G41890"/>
</dbReference>
<proteinExistence type="inferred from homology"/>
<dbReference type="Proteomes" id="UP000008021">
    <property type="component" value="Chromosome 1"/>
</dbReference>
<dbReference type="STRING" id="40149.A0A0E0CDD8"/>
<dbReference type="HOGENOM" id="CLU_009902_5_1_1"/>
<evidence type="ECO:0000256" key="1">
    <source>
        <dbReference type="ARBA" id="ARBA00007261"/>
    </source>
</evidence>
<dbReference type="InterPro" id="IPR011765">
    <property type="entry name" value="Pept_M16_N"/>
</dbReference>
<dbReference type="GO" id="GO:0005739">
    <property type="term" value="C:mitochondrion"/>
    <property type="evidence" value="ECO:0007669"/>
    <property type="project" value="TreeGrafter"/>
</dbReference>
<dbReference type="GO" id="GO:0046872">
    <property type="term" value="F:metal ion binding"/>
    <property type="evidence" value="ECO:0007669"/>
    <property type="project" value="InterPro"/>
</dbReference>
<dbReference type="InterPro" id="IPR050361">
    <property type="entry name" value="MPP/UQCRC_Complex"/>
</dbReference>
<dbReference type="PANTHER" id="PTHR11851">
    <property type="entry name" value="METALLOPROTEASE"/>
    <property type="match status" value="1"/>
</dbReference>
<dbReference type="Gene3D" id="3.30.830.10">
    <property type="entry name" value="Metalloenzyme, LuxS/M16 peptidase-like"/>
    <property type="match status" value="1"/>
</dbReference>
<organism evidence="3">
    <name type="scientific">Oryza meridionalis</name>
    <dbReference type="NCBI Taxonomy" id="40149"/>
    <lineage>
        <taxon>Eukaryota</taxon>
        <taxon>Viridiplantae</taxon>
        <taxon>Streptophyta</taxon>
        <taxon>Embryophyta</taxon>
        <taxon>Tracheophyta</taxon>
        <taxon>Spermatophyta</taxon>
        <taxon>Magnoliopsida</taxon>
        <taxon>Liliopsida</taxon>
        <taxon>Poales</taxon>
        <taxon>Poaceae</taxon>
        <taxon>BOP clade</taxon>
        <taxon>Oryzoideae</taxon>
        <taxon>Oryzeae</taxon>
        <taxon>Oryzinae</taxon>
        <taxon>Oryza</taxon>
    </lineage>
</organism>
<protein>
    <recommendedName>
        <fullName evidence="2">Peptidase M16 N-terminal domain-containing protein</fullName>
    </recommendedName>
</protein>
<dbReference type="AlphaFoldDB" id="A0A0E0CDD8"/>
<accession>A0A0E0CDD8</accession>
<evidence type="ECO:0000313" key="4">
    <source>
        <dbReference type="Proteomes" id="UP000008021"/>
    </source>
</evidence>
<dbReference type="FunFam" id="3.30.830.10:FF:000008">
    <property type="entry name" value="Mitochondrial-processing peptidase subunit beta"/>
    <property type="match status" value="1"/>
</dbReference>
<keyword evidence="4" id="KW-1185">Reference proteome</keyword>
<evidence type="ECO:0000313" key="3">
    <source>
        <dbReference type="EnsemblPlants" id="OMERI01G41890.1"/>
    </source>
</evidence>
<dbReference type="Pfam" id="PF00675">
    <property type="entry name" value="Peptidase_M16"/>
    <property type="match status" value="1"/>
</dbReference>
<dbReference type="PANTHER" id="PTHR11851:SF49">
    <property type="entry name" value="MITOCHONDRIAL-PROCESSING PEPTIDASE SUBUNIT ALPHA"/>
    <property type="match status" value="1"/>
</dbReference>
<dbReference type="Gramene" id="OMERI01G41890.1">
    <property type="protein sequence ID" value="OMERI01G41890.1"/>
    <property type="gene ID" value="OMERI01G41890"/>
</dbReference>
<feature type="domain" description="Peptidase M16 N-terminal" evidence="2">
    <location>
        <begin position="105"/>
        <end position="242"/>
    </location>
</feature>
<dbReference type="InterPro" id="IPR011249">
    <property type="entry name" value="Metalloenz_LuxS/M16"/>
</dbReference>
<reference evidence="3" key="1">
    <citation type="submission" date="2015-04" db="UniProtKB">
        <authorList>
            <consortium name="EnsemblPlants"/>
        </authorList>
    </citation>
    <scope>IDENTIFICATION</scope>
</reference>